<keyword evidence="2" id="KW-1185">Reference proteome</keyword>
<proteinExistence type="predicted"/>
<dbReference type="EMBL" id="CP024791">
    <property type="protein sequence ID" value="AUB43739.1"/>
    <property type="molecule type" value="Genomic_DNA"/>
</dbReference>
<dbReference type="RefSeq" id="WP_100903747.1">
    <property type="nucleotide sequence ID" value="NZ_CAWNNC010000007.1"/>
</dbReference>
<dbReference type="Proteomes" id="UP000232003">
    <property type="component" value="Plasmid pNFSY06"/>
</dbReference>
<organism evidence="1 2">
    <name type="scientific">Nostoc flagelliforme CCNUN1</name>
    <dbReference type="NCBI Taxonomy" id="2038116"/>
    <lineage>
        <taxon>Bacteria</taxon>
        <taxon>Bacillati</taxon>
        <taxon>Cyanobacteriota</taxon>
        <taxon>Cyanophyceae</taxon>
        <taxon>Nostocales</taxon>
        <taxon>Nostocaceae</taxon>
        <taxon>Nostoc</taxon>
    </lineage>
</organism>
<name>A0A2K8T7W8_9NOSO</name>
<keyword evidence="1" id="KW-0614">Plasmid</keyword>
<dbReference type="KEGG" id="nfl:COO91_09929"/>
<dbReference type="OrthoDB" id="499447at2"/>
<accession>A0A2K8T7W8</accession>
<reference evidence="1 2" key="1">
    <citation type="submission" date="2017-11" db="EMBL/GenBank/DDBJ databases">
        <title>Complete genome of a free-living desiccation-tolerant cyanobacterium and its photosynthetic adaptation to extreme terrestrial habitat.</title>
        <authorList>
            <person name="Shang J."/>
        </authorList>
    </citation>
    <scope>NUCLEOTIDE SEQUENCE [LARGE SCALE GENOMIC DNA]</scope>
    <source>
        <strain evidence="1 2">CCNUN1</strain>
        <plasmid evidence="2">pnfsy06</plasmid>
    </source>
</reference>
<geneLocation type="plasmid" evidence="2">
    <name>pnfsy06</name>
</geneLocation>
<evidence type="ECO:0000313" key="1">
    <source>
        <dbReference type="EMBL" id="AUB43739.1"/>
    </source>
</evidence>
<gene>
    <name evidence="1" type="ORF">COO91_09929</name>
</gene>
<dbReference type="AlphaFoldDB" id="A0A2K8T7W8"/>
<protein>
    <submittedName>
        <fullName evidence="1">Putative ATPase, archaeal AAA+ ATPase superfamily</fullName>
    </submittedName>
</protein>
<sequence length="89" mass="10509">MKILHLDLKLVGDRYAELRLFWDNPNNCQSRQLSLTEITKLIQKVETDYYTRLPEDYAKTGQALYNWLDGSDRIFQSAIDQHKCSELQT</sequence>
<evidence type="ECO:0000313" key="2">
    <source>
        <dbReference type="Proteomes" id="UP000232003"/>
    </source>
</evidence>